<dbReference type="SUPFAM" id="SSF54637">
    <property type="entry name" value="Thioesterase/thiol ester dehydrase-isomerase"/>
    <property type="match status" value="1"/>
</dbReference>
<dbReference type="AlphaFoldDB" id="A0A846Y7P0"/>
<organism evidence="1 2">
    <name type="scientific">Nocardia vermiculata</name>
    <dbReference type="NCBI Taxonomy" id="257274"/>
    <lineage>
        <taxon>Bacteria</taxon>
        <taxon>Bacillati</taxon>
        <taxon>Actinomycetota</taxon>
        <taxon>Actinomycetes</taxon>
        <taxon>Mycobacteriales</taxon>
        <taxon>Nocardiaceae</taxon>
        <taxon>Nocardia</taxon>
    </lineage>
</organism>
<comment type="caution">
    <text evidence="1">The sequence shown here is derived from an EMBL/GenBank/DDBJ whole genome shotgun (WGS) entry which is preliminary data.</text>
</comment>
<evidence type="ECO:0000313" key="2">
    <source>
        <dbReference type="Proteomes" id="UP000565711"/>
    </source>
</evidence>
<protein>
    <submittedName>
        <fullName evidence="1">Acyl dehydratase</fullName>
    </submittedName>
</protein>
<accession>A0A846Y7P0</accession>
<dbReference type="InterPro" id="IPR029069">
    <property type="entry name" value="HotDog_dom_sf"/>
</dbReference>
<proteinExistence type="predicted"/>
<dbReference type="EMBL" id="JAAXOP010000021">
    <property type="protein sequence ID" value="NKY53824.1"/>
    <property type="molecule type" value="Genomic_DNA"/>
</dbReference>
<gene>
    <name evidence="1" type="ORF">HGA08_26875</name>
</gene>
<sequence length="136" mass="14683">MSLPECTVGTELPALDLPLDRSTIVAAAMASQDFEDVHHDPGAANERGMPDIFMSINSTNGFIDRYVTDWAGPASRIRKVALRLGVPNFPGDTMRMSGVVTEIDGALVTIALEGRNDRGVHVTARVSVEPYQEGTR</sequence>
<reference evidence="1 2" key="1">
    <citation type="submission" date="2020-04" db="EMBL/GenBank/DDBJ databases">
        <title>MicrobeNet Type strains.</title>
        <authorList>
            <person name="Nicholson A.C."/>
        </authorList>
    </citation>
    <scope>NUCLEOTIDE SEQUENCE [LARGE SCALE GENOMIC DNA]</scope>
    <source>
        <strain evidence="1 2">JCM 12354</strain>
    </source>
</reference>
<evidence type="ECO:0000313" key="1">
    <source>
        <dbReference type="EMBL" id="NKY53824.1"/>
    </source>
</evidence>
<name>A0A846Y7P0_9NOCA</name>
<dbReference type="Proteomes" id="UP000565711">
    <property type="component" value="Unassembled WGS sequence"/>
</dbReference>
<keyword evidence="2" id="KW-1185">Reference proteome</keyword>
<dbReference type="RefSeq" id="WP_067879731.1">
    <property type="nucleotide sequence ID" value="NZ_JAAXOP010000021.1"/>
</dbReference>
<dbReference type="Gene3D" id="3.10.129.10">
    <property type="entry name" value="Hotdog Thioesterase"/>
    <property type="match status" value="1"/>
</dbReference>